<protein>
    <submittedName>
        <fullName evidence="2">Uncharacterized protein</fullName>
    </submittedName>
</protein>
<gene>
    <name evidence="2" type="ORF">PR048_021910</name>
</gene>
<evidence type="ECO:0000256" key="1">
    <source>
        <dbReference type="SAM" id="MobiDB-lite"/>
    </source>
</evidence>
<dbReference type="Proteomes" id="UP001159363">
    <property type="component" value="Chromosome 7"/>
</dbReference>
<evidence type="ECO:0000313" key="2">
    <source>
        <dbReference type="EMBL" id="KAJ8877455.1"/>
    </source>
</evidence>
<feature type="region of interest" description="Disordered" evidence="1">
    <location>
        <begin position="255"/>
        <end position="289"/>
    </location>
</feature>
<evidence type="ECO:0000313" key="3">
    <source>
        <dbReference type="Proteomes" id="UP001159363"/>
    </source>
</evidence>
<name>A0ABQ9GZJ1_9NEOP</name>
<comment type="caution">
    <text evidence="2">The sequence shown here is derived from an EMBL/GenBank/DDBJ whole genome shotgun (WGS) entry which is preliminary data.</text>
</comment>
<proteinExistence type="predicted"/>
<feature type="region of interest" description="Disordered" evidence="1">
    <location>
        <begin position="928"/>
        <end position="954"/>
    </location>
</feature>
<reference evidence="2 3" key="1">
    <citation type="submission" date="2023-02" db="EMBL/GenBank/DDBJ databases">
        <title>LHISI_Scaffold_Assembly.</title>
        <authorList>
            <person name="Stuart O.P."/>
            <person name="Cleave R."/>
            <person name="Magrath M.J.L."/>
            <person name="Mikheyev A.S."/>
        </authorList>
    </citation>
    <scope>NUCLEOTIDE SEQUENCE [LARGE SCALE GENOMIC DNA]</scope>
    <source>
        <strain evidence="2">Daus_M_001</strain>
        <tissue evidence="2">Leg muscle</tissue>
    </source>
</reference>
<feature type="region of interest" description="Disordered" evidence="1">
    <location>
        <begin position="651"/>
        <end position="674"/>
    </location>
</feature>
<feature type="region of interest" description="Disordered" evidence="1">
    <location>
        <begin position="455"/>
        <end position="493"/>
    </location>
</feature>
<feature type="compositionally biased region" description="Basic and acidic residues" evidence="1">
    <location>
        <begin position="658"/>
        <end position="674"/>
    </location>
</feature>
<keyword evidence="3" id="KW-1185">Reference proteome</keyword>
<feature type="compositionally biased region" description="Basic and acidic residues" evidence="1">
    <location>
        <begin position="455"/>
        <end position="466"/>
    </location>
</feature>
<organism evidence="2 3">
    <name type="scientific">Dryococelus australis</name>
    <dbReference type="NCBI Taxonomy" id="614101"/>
    <lineage>
        <taxon>Eukaryota</taxon>
        <taxon>Metazoa</taxon>
        <taxon>Ecdysozoa</taxon>
        <taxon>Arthropoda</taxon>
        <taxon>Hexapoda</taxon>
        <taxon>Insecta</taxon>
        <taxon>Pterygota</taxon>
        <taxon>Neoptera</taxon>
        <taxon>Polyneoptera</taxon>
        <taxon>Phasmatodea</taxon>
        <taxon>Verophasmatodea</taxon>
        <taxon>Anareolatae</taxon>
        <taxon>Phasmatidae</taxon>
        <taxon>Eurycanthinae</taxon>
        <taxon>Dryococelus</taxon>
    </lineage>
</organism>
<dbReference type="EMBL" id="JARBHB010000008">
    <property type="protein sequence ID" value="KAJ8877455.1"/>
    <property type="molecule type" value="Genomic_DNA"/>
</dbReference>
<sequence>MLVPTPRLGTHAFRSCYSVVTLLYSRNNVLECHPWNTNQFAFVVGAGTRTPSACLDAPVAEKRRVFRVRPRQRYLASAEARREVLLQHAEDEQDGPADGVRAAVIAVYSSRVGNGYEAMIYNSWSEIDGLENVLEWGGVKVDARERRLARTARRLQSHLRRPGGTGLLCCGGTMAYPRYSVTARRAPRAAGRARPFIPGNTVVEPILLLLLIQRRTQAVGLNVSSTARSLEKEQVAQGRGIGEGMGRNRPWPLLSVPSQHSPGVISGNHGKPKSGWPDRESNPGPPERASSCYHCNPPLGHYINVNMLTCPNYSDKSSPLHTTGATTTRLPPKRAWFDSRRSRGFPLWVSCVTMPLVGAFSRDLPFPSSLAFRRRFMLTSLHPCRLSRPPPSARYRDGEYFQCLLSVTTPSFSRRDQPGNCYTLSLSYQENTRSEKVYFLIPNLLDCHGSLSRPREDRRVTTHDTEQTTSALSSKKTFRSLPRGIGKNRSGSKKLGTREFADRRCRGGRGGVVVRLLTLHPGEPGSIPGGVVPACGDLDGRCRWLGGFSRGSPVPPALTFRCRSPSTALETSIYHSLHAEDVLTPHARASAVSKTETIHRGLSEGLRFFIRCHPFPGKLDVNSQVLVLTSQKLGKASSCKLRSEGRILTSVSPARTPKPPEKTFEEETRGEENCKPTSHPFFVFASHKRTRNTSPPLGGRMFPRPCHPEVVSCLRDFPSHPHTAGCGLSCPLEDDRVPRPQLSVSSESDASQQRCVWVWSPPRKQGHPKEETSFPSWRPLRSEGGTVSPMFRERRSCYDVVWPMAGPLITSSRPSLLWSNAEMSRSTAINHSRADGLTPANSCQANCNKVQRHRGLQVERLEWGRSRTVDNPRFNPDIIKKLSLYSSREMPSWHKGAGVRSSEPPCYFTRPSSWMLYFRLTSRRSGSLSKSRRRNMAAMDNEQVTLLNAEDAGG</sequence>
<accession>A0ABQ9GZJ1</accession>